<accession>A0A1M4MMY3</accession>
<dbReference type="Pfam" id="PF26161">
    <property type="entry name" value="DUF8044"/>
    <property type="match status" value="1"/>
</dbReference>
<dbReference type="AlphaFoldDB" id="A0A1M4MMY3"/>
<dbReference type="InterPro" id="IPR058357">
    <property type="entry name" value="DUF8044"/>
</dbReference>
<evidence type="ECO:0000313" key="2">
    <source>
        <dbReference type="EMBL" id="SCL76217.1"/>
    </source>
</evidence>
<feature type="transmembrane region" description="Helical" evidence="1">
    <location>
        <begin position="7"/>
        <end position="26"/>
    </location>
</feature>
<name>A0A1M4MMY3_9EURY</name>
<feature type="transmembrane region" description="Helical" evidence="1">
    <location>
        <begin position="32"/>
        <end position="49"/>
    </location>
</feature>
<dbReference type="EMBL" id="FMID01000049">
    <property type="protein sequence ID" value="SCL76217.1"/>
    <property type="molecule type" value="Genomic_DNA"/>
</dbReference>
<sequence>MRKRDIAPIALMVWMLTVSNLMGISYGSDLKYFIAVALVGFFVILYLIHPVFSKPGYIRNIYRMGIVCAALFCLIIILRVLELIEYLS</sequence>
<dbReference type="Proteomes" id="UP000184671">
    <property type="component" value="Unassembled WGS sequence"/>
</dbReference>
<keyword evidence="1" id="KW-1133">Transmembrane helix</keyword>
<evidence type="ECO:0000313" key="3">
    <source>
        <dbReference type="Proteomes" id="UP000184671"/>
    </source>
</evidence>
<reference evidence="2 3" key="1">
    <citation type="submission" date="2016-08" db="EMBL/GenBank/DDBJ databases">
        <authorList>
            <person name="Seilhamer J.J."/>
        </authorList>
    </citation>
    <scope>NUCLEOTIDE SEQUENCE [LARGE SCALE GENOMIC DNA]</scope>
    <source>
        <strain evidence="2">L21-II-0</strain>
    </source>
</reference>
<evidence type="ECO:0000256" key="1">
    <source>
        <dbReference type="SAM" id="Phobius"/>
    </source>
</evidence>
<proteinExistence type="predicted"/>
<keyword evidence="1" id="KW-0812">Transmembrane</keyword>
<feature type="transmembrane region" description="Helical" evidence="1">
    <location>
        <begin position="61"/>
        <end position="81"/>
    </location>
</feature>
<protein>
    <submittedName>
        <fullName evidence="2">Uncharacterized protein</fullName>
    </submittedName>
</protein>
<organism evidence="2 3">
    <name type="scientific">Methanoculleus chikugoensis</name>
    <dbReference type="NCBI Taxonomy" id="118126"/>
    <lineage>
        <taxon>Archaea</taxon>
        <taxon>Methanobacteriati</taxon>
        <taxon>Methanobacteriota</taxon>
        <taxon>Stenosarchaea group</taxon>
        <taxon>Methanomicrobia</taxon>
        <taxon>Methanomicrobiales</taxon>
        <taxon>Methanomicrobiaceae</taxon>
        <taxon>Methanoculleus</taxon>
    </lineage>
</organism>
<gene>
    <name evidence="2" type="ORF">L21_2139</name>
</gene>
<keyword evidence="1" id="KW-0472">Membrane</keyword>